<dbReference type="EMBL" id="MU006747">
    <property type="protein sequence ID" value="KAF2622156.1"/>
    <property type="molecule type" value="Genomic_DNA"/>
</dbReference>
<reference evidence="1" key="1">
    <citation type="journal article" date="2020" name="Stud. Mycol.">
        <title>101 Dothideomycetes genomes: a test case for predicting lifestyles and emergence of pathogens.</title>
        <authorList>
            <person name="Haridas S."/>
            <person name="Albert R."/>
            <person name="Binder M."/>
            <person name="Bloem J."/>
            <person name="Labutti K."/>
            <person name="Salamov A."/>
            <person name="Andreopoulos B."/>
            <person name="Baker S."/>
            <person name="Barry K."/>
            <person name="Bills G."/>
            <person name="Bluhm B."/>
            <person name="Cannon C."/>
            <person name="Castanera R."/>
            <person name="Culley D."/>
            <person name="Daum C."/>
            <person name="Ezra D."/>
            <person name="Gonzalez J."/>
            <person name="Henrissat B."/>
            <person name="Kuo A."/>
            <person name="Liang C."/>
            <person name="Lipzen A."/>
            <person name="Lutzoni F."/>
            <person name="Magnuson J."/>
            <person name="Mondo S."/>
            <person name="Nolan M."/>
            <person name="Ohm R."/>
            <person name="Pangilinan J."/>
            <person name="Park H.-J."/>
            <person name="Ramirez L."/>
            <person name="Alfaro M."/>
            <person name="Sun H."/>
            <person name="Tritt A."/>
            <person name="Yoshinaga Y."/>
            <person name="Zwiers L.-H."/>
            <person name="Turgeon B."/>
            <person name="Goodwin S."/>
            <person name="Spatafora J."/>
            <person name="Crous P."/>
            <person name="Grigoriev I."/>
        </authorList>
    </citation>
    <scope>NUCLEOTIDE SEQUENCE</scope>
    <source>
        <strain evidence="1">CBS 525.71</strain>
    </source>
</reference>
<dbReference type="Proteomes" id="UP000799754">
    <property type="component" value="Unassembled WGS sequence"/>
</dbReference>
<proteinExistence type="predicted"/>
<keyword evidence="2" id="KW-1185">Reference proteome</keyword>
<protein>
    <submittedName>
        <fullName evidence="1">C4-dicarboxylate transporter/malic acid transport protein-like protein</fullName>
    </submittedName>
</protein>
<accession>A0ACB6RJV8</accession>
<sequence>MSSGGDSLPKRAPEKQEEQGNNAPAVGIRGRVKHVTWAWFLSTMSTGGLSIALAETPHKFHGLYTIGLIIFLFDLCLFTLLCVCMLARAVLHFHHFKKSFTHPAESYFLGSFYLSISVIIGSVQLYGVTYGPGYPWLISTINVLYWIYAAVSLLNSLLQYYVLLAYSAVRPVPFLPSAFLVGYSAMLTGTISSLIAGHQPPGRATAIIISGCAYQGFGWIISLICTAFVIKNLMENGLPPAHLRPGLFIPVGAGAYTIVALIGQANAIPETYGYFAAHPAAKSILQTIALFGGIFLWLFSFWIFAIAVMVNASVMGKMPFALTWWAFIFPNVGFTLSTVMVGRELGSEVILWVGSVMTALLVAIWWVAFVGCVRAVWLKRIVWPGKDEDKDR</sequence>
<organism evidence="1 2">
    <name type="scientific">Macroventuria anomochaeta</name>
    <dbReference type="NCBI Taxonomy" id="301207"/>
    <lineage>
        <taxon>Eukaryota</taxon>
        <taxon>Fungi</taxon>
        <taxon>Dikarya</taxon>
        <taxon>Ascomycota</taxon>
        <taxon>Pezizomycotina</taxon>
        <taxon>Dothideomycetes</taxon>
        <taxon>Pleosporomycetidae</taxon>
        <taxon>Pleosporales</taxon>
        <taxon>Pleosporineae</taxon>
        <taxon>Didymellaceae</taxon>
        <taxon>Macroventuria</taxon>
    </lineage>
</organism>
<comment type="caution">
    <text evidence="1">The sequence shown here is derived from an EMBL/GenBank/DDBJ whole genome shotgun (WGS) entry which is preliminary data.</text>
</comment>
<evidence type="ECO:0000313" key="1">
    <source>
        <dbReference type="EMBL" id="KAF2622156.1"/>
    </source>
</evidence>
<evidence type="ECO:0000313" key="2">
    <source>
        <dbReference type="Proteomes" id="UP000799754"/>
    </source>
</evidence>
<name>A0ACB6RJV8_9PLEO</name>
<gene>
    <name evidence="1" type="ORF">BU25DRAFT_463112</name>
</gene>